<dbReference type="InterPro" id="IPR015943">
    <property type="entry name" value="WD40/YVTN_repeat-like_dom_sf"/>
</dbReference>
<dbReference type="PROSITE" id="PS50294">
    <property type="entry name" value="WD_REPEATS_REGION"/>
    <property type="match status" value="3"/>
</dbReference>
<reference evidence="4" key="1">
    <citation type="journal article" date="2012" name="Nature">
        <title>The tomato genome sequence provides insights into fleshy fruit evolution.</title>
        <authorList>
            <consortium name="Tomato Genome Consortium"/>
        </authorList>
    </citation>
    <scope>NUCLEOTIDE SEQUENCE [LARGE SCALE GENOMIC DNA]</scope>
    <source>
        <strain evidence="4">cv. Heinz 1706</strain>
    </source>
</reference>
<dbReference type="PaxDb" id="4081-Solyc03g082870.2.1"/>
<dbReference type="AlphaFoldDB" id="A0A3Q7FKK0"/>
<dbReference type="SMART" id="SM00320">
    <property type="entry name" value="WD40"/>
    <property type="match status" value="6"/>
</dbReference>
<feature type="repeat" description="WD" evidence="3">
    <location>
        <begin position="419"/>
        <end position="455"/>
    </location>
</feature>
<feature type="repeat" description="WD" evidence="3">
    <location>
        <begin position="379"/>
        <end position="419"/>
    </location>
</feature>
<dbReference type="PRINTS" id="PR00320">
    <property type="entry name" value="GPROTEINBRPT"/>
</dbReference>
<dbReference type="Proteomes" id="UP000004994">
    <property type="component" value="Chromosome 3"/>
</dbReference>
<dbReference type="SUPFAM" id="SSF50978">
    <property type="entry name" value="WD40 repeat-like"/>
    <property type="match status" value="1"/>
</dbReference>
<dbReference type="PROSITE" id="PS50082">
    <property type="entry name" value="WD_REPEATS_2"/>
    <property type="match status" value="4"/>
</dbReference>
<evidence type="ECO:0000256" key="2">
    <source>
        <dbReference type="ARBA" id="ARBA00022737"/>
    </source>
</evidence>
<accession>A0A3Q7FKK0</accession>
<sequence>MGSFSDDEGECRFFDAPESISQGSDLGSNFIPIPDSGSGFVNGVSYDEWIKTPRSVVERRKQFRCWMGLSLDGMSGEDPVDIGGSSNLSTGEIERIMESSGAVLRTSIHKDEFSSYRASRPGLCGGEGLDSPKQLGSNRDFSFRSGNVDSGIGCNVHVQAENGQHGNNRPVRLERLLMSRELENSPCTSPVIGELGQGELDKNGDIPKKLNGVKSRLLSRLRSFTCIANAEGRCLELKDNNSNPVQRSRVQRVKVHHCKKRLKELSALFTGQDIQAHEGSILTIKFSFDGQYLASAGEDKIVRVWQVVEDERSNEFDIPELDPSCMYFTVNHLSQLAPLVTDKEKSSSKLKGLKKTRDSACVVFPPKVFRILEKPLHVFQGHTGEVLDLSWSKNNCLLSSSTDKTVRLWQVGNDLCLRVFPHSNYVTCIQFNPVNDEYFISGSIDGKVRIWAINSCQVLDWTDIRDIVTAVSYQPDGKTQKIEQIIETNNLLHIGWDYWLNGRQLSFFQFGRSTYSGEHKLPDVTAICSYHLELRQSCIVTGHEIQLEEQMCLANKKKSICKRITGFQFFPQDPSKVMVTCADSHVRILDGVNVIGKYKGPRTAGNHLSASFTSDGKHIVSASEDSNVYVWNCDVPKDYESQPKVVRSSEFFSSDSTIAIPWSGLKIVNPDNGRHCGGGLSQTSNNVLPFISSPYLSLGRELFLEAIPKGSATWPEEKLPVSSPRSTSSGMCKSEYNLLRSSCQSSSNSHAWGLVIVTAGYDGRIRSFHNYGLPLPL</sequence>
<feature type="repeat" description="WD" evidence="3">
    <location>
        <begin position="274"/>
        <end position="315"/>
    </location>
</feature>
<evidence type="ECO:0000256" key="1">
    <source>
        <dbReference type="ARBA" id="ARBA00022574"/>
    </source>
</evidence>
<dbReference type="InterPro" id="IPR036322">
    <property type="entry name" value="WD40_repeat_dom_sf"/>
</dbReference>
<dbReference type="Gene3D" id="2.130.10.10">
    <property type="entry name" value="YVTN repeat-like/Quinoprotein amine dehydrogenase"/>
    <property type="match status" value="2"/>
</dbReference>
<reference evidence="4" key="2">
    <citation type="submission" date="2019-01" db="UniProtKB">
        <authorList>
            <consortium name="EnsemblPlants"/>
        </authorList>
    </citation>
    <scope>IDENTIFICATION</scope>
    <source>
        <strain evidence="4">cv. Heinz 1706</strain>
    </source>
</reference>
<proteinExistence type="predicted"/>
<dbReference type="InterPro" id="IPR040324">
    <property type="entry name" value="WDR44/Dgr2"/>
</dbReference>
<dbReference type="PANTHER" id="PTHR14221:SF58">
    <property type="entry name" value="WD-REPEAT PROTEIN"/>
    <property type="match status" value="1"/>
</dbReference>
<evidence type="ECO:0000256" key="3">
    <source>
        <dbReference type="PROSITE-ProRule" id="PRU00221"/>
    </source>
</evidence>
<protein>
    <submittedName>
        <fullName evidence="4">Uncharacterized protein</fullName>
    </submittedName>
</protein>
<evidence type="ECO:0000313" key="5">
    <source>
        <dbReference type="Proteomes" id="UP000004994"/>
    </source>
</evidence>
<keyword evidence="2" id="KW-0677">Repeat</keyword>
<keyword evidence="5" id="KW-1185">Reference proteome</keyword>
<keyword evidence="1 3" id="KW-0853">WD repeat</keyword>
<name>A0A3Q7FKK0_SOLLC</name>
<dbReference type="STRING" id="4081.A0A3Q7FKK0"/>
<organism evidence="4">
    <name type="scientific">Solanum lycopersicum</name>
    <name type="common">Tomato</name>
    <name type="synonym">Lycopersicon esculentum</name>
    <dbReference type="NCBI Taxonomy" id="4081"/>
    <lineage>
        <taxon>Eukaryota</taxon>
        <taxon>Viridiplantae</taxon>
        <taxon>Streptophyta</taxon>
        <taxon>Embryophyta</taxon>
        <taxon>Tracheophyta</taxon>
        <taxon>Spermatophyta</taxon>
        <taxon>Magnoliopsida</taxon>
        <taxon>eudicotyledons</taxon>
        <taxon>Gunneridae</taxon>
        <taxon>Pentapetalae</taxon>
        <taxon>asterids</taxon>
        <taxon>lamiids</taxon>
        <taxon>Solanales</taxon>
        <taxon>Solanaceae</taxon>
        <taxon>Solanoideae</taxon>
        <taxon>Solaneae</taxon>
        <taxon>Solanum</taxon>
        <taxon>Solanum subgen. Lycopersicon</taxon>
    </lineage>
</organism>
<dbReference type="FunCoup" id="A0A3Q7FKK0">
    <property type="interactions" value="2801"/>
</dbReference>
<dbReference type="EnsemblPlants" id="Solyc03g082870.3.1">
    <property type="protein sequence ID" value="Solyc03g082870.3.1"/>
    <property type="gene ID" value="Solyc03g082870.3"/>
</dbReference>
<dbReference type="PANTHER" id="PTHR14221">
    <property type="entry name" value="WD REPEAT DOMAIN 44"/>
    <property type="match status" value="1"/>
</dbReference>
<evidence type="ECO:0000313" key="4">
    <source>
        <dbReference type="EnsemblPlants" id="Solyc03g082870.3.1"/>
    </source>
</evidence>
<dbReference type="Pfam" id="PF00400">
    <property type="entry name" value="WD40"/>
    <property type="match status" value="4"/>
</dbReference>
<feature type="repeat" description="WD" evidence="3">
    <location>
        <begin position="609"/>
        <end position="632"/>
    </location>
</feature>
<dbReference type="Gramene" id="Solyc03g082870.3.1">
    <property type="protein sequence ID" value="Solyc03g082870.3.1"/>
    <property type="gene ID" value="Solyc03g082870.3"/>
</dbReference>
<dbReference type="InterPro" id="IPR001680">
    <property type="entry name" value="WD40_rpt"/>
</dbReference>
<dbReference type="InterPro" id="IPR020472">
    <property type="entry name" value="WD40_PAC1"/>
</dbReference>
<dbReference type="InParanoid" id="A0A3Q7FKK0"/>